<dbReference type="SUPFAM" id="SSF75217">
    <property type="entry name" value="alpha/beta knot"/>
    <property type="match status" value="1"/>
</dbReference>
<dbReference type="GO" id="GO:0006396">
    <property type="term" value="P:RNA processing"/>
    <property type="evidence" value="ECO:0007669"/>
    <property type="project" value="InterPro"/>
</dbReference>
<feature type="domain" description="tRNA/rRNA methyltransferase SpoU type" evidence="4">
    <location>
        <begin position="146"/>
        <end position="287"/>
    </location>
</feature>
<gene>
    <name evidence="6" type="ORF">EHUX00137_LOCUS2845</name>
</gene>
<dbReference type="EMBL" id="HBIR01004066">
    <property type="protein sequence ID" value="CAE0525534.1"/>
    <property type="molecule type" value="Transcribed_RNA"/>
</dbReference>
<dbReference type="SUPFAM" id="SSF55315">
    <property type="entry name" value="L30e-like"/>
    <property type="match status" value="1"/>
</dbReference>
<dbReference type="Gene3D" id="3.40.1280.10">
    <property type="match status" value="1"/>
</dbReference>
<comment type="similarity">
    <text evidence="1">Belongs to the class IV-like SAM-binding methyltransferase superfamily. RNA methyltransferase TrmH family.</text>
</comment>
<dbReference type="InterPro" id="IPR029028">
    <property type="entry name" value="Alpha/beta_knot_MTases"/>
</dbReference>
<dbReference type="AlphaFoldDB" id="A0A7S3RJ46"/>
<keyword evidence="2" id="KW-0489">Methyltransferase</keyword>
<dbReference type="Pfam" id="PF22435">
    <property type="entry name" value="MRM3-like_sub_bind"/>
    <property type="match status" value="1"/>
</dbReference>
<dbReference type="PANTHER" id="PTHR43191:SF2">
    <property type="entry name" value="RRNA METHYLTRANSFERASE 3, MITOCHONDRIAL"/>
    <property type="match status" value="1"/>
</dbReference>
<dbReference type="InterPro" id="IPR029064">
    <property type="entry name" value="Ribosomal_eL30-like_sf"/>
</dbReference>
<evidence type="ECO:0000259" key="4">
    <source>
        <dbReference type="Pfam" id="PF00588"/>
    </source>
</evidence>
<dbReference type="Gene3D" id="3.30.1330.30">
    <property type="match status" value="1"/>
</dbReference>
<dbReference type="InterPro" id="IPR001537">
    <property type="entry name" value="SpoU_MeTrfase"/>
</dbReference>
<feature type="domain" description="MRM3-like substrate binding" evidence="5">
    <location>
        <begin position="43"/>
        <end position="131"/>
    </location>
</feature>
<dbReference type="InterPro" id="IPR029026">
    <property type="entry name" value="tRNA_m1G_MTases_N"/>
</dbReference>
<evidence type="ECO:0000256" key="2">
    <source>
        <dbReference type="ARBA" id="ARBA00022603"/>
    </source>
</evidence>
<evidence type="ECO:0000259" key="5">
    <source>
        <dbReference type="Pfam" id="PF22435"/>
    </source>
</evidence>
<protein>
    <recommendedName>
        <fullName evidence="7">RNA 2-O ribose methyltransferase substrate binding domain-containing protein</fullName>
    </recommendedName>
</protein>
<proteinExistence type="inferred from homology"/>
<sequence>MAAVFLAAAVLPSVQRAARRASTARLLAFTSDMKPQHLNSPNNPRLKLAKRLHARRQREKTGLILLEGQRLIADALDAGLSADFVLVSDEQLRDGALDRLLARVPAEIAASTTAPLFRDVSDTTTPAGVLALFQKPILTLPPSPSLVLVCDSISDPGNLGTLLRASAAAGVDGCLLMAGCADPWGPKALRAGMGAQFRVPMMQVDSWAGAAASLVEWGCAIRAADAGGTSAHYDCDWRDASALVVGSEAHGISREVLADPRVHSCSIPMAGDLESLNAAVAGAIVLHEAQRQRMTGAVPR</sequence>
<evidence type="ECO:0000256" key="1">
    <source>
        <dbReference type="ARBA" id="ARBA00007228"/>
    </source>
</evidence>
<dbReference type="GO" id="GO:0032259">
    <property type="term" value="P:methylation"/>
    <property type="evidence" value="ECO:0007669"/>
    <property type="project" value="UniProtKB-KW"/>
</dbReference>
<accession>A0A7S3RJ46</accession>
<dbReference type="Pfam" id="PF00588">
    <property type="entry name" value="SpoU_methylase"/>
    <property type="match status" value="1"/>
</dbReference>
<evidence type="ECO:0000256" key="3">
    <source>
        <dbReference type="ARBA" id="ARBA00022679"/>
    </source>
</evidence>
<dbReference type="GO" id="GO:0003723">
    <property type="term" value="F:RNA binding"/>
    <property type="evidence" value="ECO:0007669"/>
    <property type="project" value="InterPro"/>
</dbReference>
<evidence type="ECO:0000313" key="6">
    <source>
        <dbReference type="EMBL" id="CAE0525534.1"/>
    </source>
</evidence>
<reference evidence="6" key="1">
    <citation type="submission" date="2021-01" db="EMBL/GenBank/DDBJ databases">
        <authorList>
            <person name="Corre E."/>
            <person name="Pelletier E."/>
            <person name="Niang G."/>
            <person name="Scheremetjew M."/>
            <person name="Finn R."/>
            <person name="Kale V."/>
            <person name="Holt S."/>
            <person name="Cochrane G."/>
            <person name="Meng A."/>
            <person name="Brown T."/>
            <person name="Cohen L."/>
        </authorList>
    </citation>
    <scope>NUCLEOTIDE SEQUENCE</scope>
    <source>
        <strain evidence="6">379</strain>
    </source>
</reference>
<dbReference type="CDD" id="cd18095">
    <property type="entry name" value="SpoU-like_rRNA-MTase"/>
    <property type="match status" value="1"/>
</dbReference>
<dbReference type="InterPro" id="IPR053888">
    <property type="entry name" value="MRM3-like_sub_bind"/>
</dbReference>
<dbReference type="GO" id="GO:0008173">
    <property type="term" value="F:RNA methyltransferase activity"/>
    <property type="evidence" value="ECO:0007669"/>
    <property type="project" value="InterPro"/>
</dbReference>
<keyword evidence="3" id="KW-0808">Transferase</keyword>
<dbReference type="InterPro" id="IPR051259">
    <property type="entry name" value="rRNA_Methyltransferase"/>
</dbReference>
<evidence type="ECO:0008006" key="7">
    <source>
        <dbReference type="Google" id="ProtNLM"/>
    </source>
</evidence>
<dbReference type="PANTHER" id="PTHR43191">
    <property type="entry name" value="RRNA METHYLTRANSFERASE 3"/>
    <property type="match status" value="1"/>
</dbReference>
<name>A0A7S3RJ46_EMIHU</name>
<organism evidence="6">
    <name type="scientific">Emiliania huxleyi</name>
    <name type="common">Coccolithophore</name>
    <name type="synonym">Pontosphaera huxleyi</name>
    <dbReference type="NCBI Taxonomy" id="2903"/>
    <lineage>
        <taxon>Eukaryota</taxon>
        <taxon>Haptista</taxon>
        <taxon>Haptophyta</taxon>
        <taxon>Prymnesiophyceae</taxon>
        <taxon>Isochrysidales</taxon>
        <taxon>Noelaerhabdaceae</taxon>
        <taxon>Emiliania</taxon>
    </lineage>
</organism>